<dbReference type="EMBL" id="NHRJ02000001">
    <property type="protein sequence ID" value="PZE22337.1"/>
    <property type="molecule type" value="Genomic_DNA"/>
</dbReference>
<dbReference type="Gene3D" id="2.30.130.110">
    <property type="match status" value="1"/>
</dbReference>
<dbReference type="AlphaFoldDB" id="A0A2W1NCV9"/>
<evidence type="ECO:0000313" key="1">
    <source>
        <dbReference type="EMBL" id="PZE22337.1"/>
    </source>
</evidence>
<name>A0A2W1NCV9_PAEXE</name>
<evidence type="ECO:0000313" key="2">
    <source>
        <dbReference type="Proteomes" id="UP000214746"/>
    </source>
</evidence>
<accession>A0A2W1NCV9</accession>
<evidence type="ECO:0008006" key="3">
    <source>
        <dbReference type="Google" id="ProtNLM"/>
    </source>
</evidence>
<comment type="caution">
    <text evidence="1">The sequence shown here is derived from an EMBL/GenBank/DDBJ whole genome shotgun (WGS) entry which is preliminary data.</text>
</comment>
<proteinExistence type="predicted"/>
<dbReference type="RefSeq" id="WP_089198109.1">
    <property type="nucleotide sequence ID" value="NZ_NHRJ02000001.1"/>
</dbReference>
<gene>
    <name evidence="1" type="ORF">CBW46_000660</name>
</gene>
<protein>
    <recommendedName>
        <fullName evidence="3">SAF domain-containing protein</fullName>
    </recommendedName>
</protein>
<organism evidence="1 2">
    <name type="scientific">Paenibacillus xerothermodurans</name>
    <dbReference type="NCBI Taxonomy" id="1977292"/>
    <lineage>
        <taxon>Bacteria</taxon>
        <taxon>Bacillati</taxon>
        <taxon>Bacillota</taxon>
        <taxon>Bacilli</taxon>
        <taxon>Bacillales</taxon>
        <taxon>Paenibacillaceae</taxon>
        <taxon>Paenibacillus</taxon>
    </lineage>
</organism>
<sequence>MSHSFQAEADVLVMDARDHVATALRNVEAGETVRSRNHESVDKLVVQRLLQLDAVPFRHKVAIVKIEGK</sequence>
<keyword evidence="2" id="KW-1185">Reference proteome</keyword>
<dbReference type="Proteomes" id="UP000214746">
    <property type="component" value="Unassembled WGS sequence"/>
</dbReference>
<reference evidence="1" key="1">
    <citation type="submission" date="2018-06" db="EMBL/GenBank/DDBJ databases">
        <title>Paenibacillus xerothermodurans sp. nov. an extremely dry heat resistant spore forming bacterium isolated from the soil of Cape Canaveral, Florida.</title>
        <authorList>
            <person name="Seuylemezian A."/>
            <person name="Kaur N."/>
            <person name="Patil P."/>
            <person name="Patil P."/>
            <person name="Mayilraj S."/>
            <person name="Vaishampayan P."/>
        </authorList>
    </citation>
    <scope>NUCLEOTIDE SEQUENCE [LARGE SCALE GENOMIC DNA]</scope>
    <source>
        <strain evidence="1">ATCC 27380</strain>
    </source>
</reference>
<dbReference type="OrthoDB" id="9804574at2"/>